<dbReference type="SUPFAM" id="SSF54285">
    <property type="entry name" value="MoaD/ThiS"/>
    <property type="match status" value="1"/>
</dbReference>
<dbReference type="Pfam" id="PF02597">
    <property type="entry name" value="ThiS"/>
    <property type="match status" value="1"/>
</dbReference>
<keyword evidence="2" id="KW-1185">Reference proteome</keyword>
<reference evidence="1 2" key="1">
    <citation type="submission" date="2024-10" db="EMBL/GenBank/DDBJ databases">
        <title>The Natural Products Discovery Center: Release of the First 8490 Sequenced Strains for Exploring Actinobacteria Biosynthetic Diversity.</title>
        <authorList>
            <person name="Kalkreuter E."/>
            <person name="Kautsar S.A."/>
            <person name="Yang D."/>
            <person name="Bader C.D."/>
            <person name="Teijaro C.N."/>
            <person name="Fluegel L."/>
            <person name="Davis C.M."/>
            <person name="Simpson J.R."/>
            <person name="Lauterbach L."/>
            <person name="Steele A.D."/>
            <person name="Gui C."/>
            <person name="Meng S."/>
            <person name="Li G."/>
            <person name="Viehrig K."/>
            <person name="Ye F."/>
            <person name="Su P."/>
            <person name="Kiefer A.F."/>
            <person name="Nichols A."/>
            <person name="Cepeda A.J."/>
            <person name="Yan W."/>
            <person name="Fan B."/>
            <person name="Jiang Y."/>
            <person name="Adhikari A."/>
            <person name="Zheng C.-J."/>
            <person name="Schuster L."/>
            <person name="Cowan T.M."/>
            <person name="Smanski M.J."/>
            <person name="Chevrette M.G."/>
            <person name="De Carvalho L.P.S."/>
            <person name="Shen B."/>
        </authorList>
    </citation>
    <scope>NUCLEOTIDE SEQUENCE [LARGE SCALE GENOMIC DNA]</scope>
    <source>
        <strain evidence="1 2">NPDC020327</strain>
    </source>
</reference>
<accession>A0ABW7UTE5</accession>
<dbReference type="RefSeq" id="WP_055471192.1">
    <property type="nucleotide sequence ID" value="NZ_JBIRWE010000006.1"/>
</dbReference>
<protein>
    <submittedName>
        <fullName evidence="1">MoaD/ThiS family protein</fullName>
    </submittedName>
</protein>
<sequence>MGGTQAGPGGDAAAVPARAPRGTVRYWAAAKAAAGTAEEPYEAATLAEALEAARGLHAERPEFARVLLRCSFLVDGDPVGTRVHDTVTLAEGGTVEVLPPFAGG</sequence>
<proteinExistence type="predicted"/>
<evidence type="ECO:0000313" key="1">
    <source>
        <dbReference type="EMBL" id="MFI1965890.1"/>
    </source>
</evidence>
<dbReference type="Proteomes" id="UP001611548">
    <property type="component" value="Unassembled WGS sequence"/>
</dbReference>
<comment type="caution">
    <text evidence="1">The sequence shown here is derived from an EMBL/GenBank/DDBJ whole genome shotgun (WGS) entry which is preliminary data.</text>
</comment>
<dbReference type="InterPro" id="IPR016155">
    <property type="entry name" value="Mopterin_synth/thiamin_S_b"/>
</dbReference>
<dbReference type="EMBL" id="JBIRWE010000006">
    <property type="protein sequence ID" value="MFI1965890.1"/>
    <property type="molecule type" value="Genomic_DNA"/>
</dbReference>
<dbReference type="Gene3D" id="3.10.20.30">
    <property type="match status" value="1"/>
</dbReference>
<evidence type="ECO:0000313" key="2">
    <source>
        <dbReference type="Proteomes" id="UP001611548"/>
    </source>
</evidence>
<gene>
    <name evidence="1" type="ORF">ACH429_17565</name>
</gene>
<dbReference type="InterPro" id="IPR003749">
    <property type="entry name" value="ThiS/MoaD-like"/>
</dbReference>
<name>A0ABW7UTE5_9ACTN</name>
<organism evidence="1 2">
    <name type="scientific">Streptomyces pathocidini</name>
    <dbReference type="NCBI Taxonomy" id="1650571"/>
    <lineage>
        <taxon>Bacteria</taxon>
        <taxon>Bacillati</taxon>
        <taxon>Actinomycetota</taxon>
        <taxon>Actinomycetes</taxon>
        <taxon>Kitasatosporales</taxon>
        <taxon>Streptomycetaceae</taxon>
        <taxon>Streptomyces</taxon>
    </lineage>
</organism>
<dbReference type="InterPro" id="IPR012675">
    <property type="entry name" value="Beta-grasp_dom_sf"/>
</dbReference>